<proteinExistence type="predicted"/>
<accession>A0A174CR85</accession>
<evidence type="ECO:0000313" key="1">
    <source>
        <dbReference type="EMBL" id="CUO14318.1"/>
    </source>
</evidence>
<organism evidence="1 3">
    <name type="scientific">Hungatella hathewayi</name>
    <dbReference type="NCBI Taxonomy" id="154046"/>
    <lineage>
        <taxon>Bacteria</taxon>
        <taxon>Bacillati</taxon>
        <taxon>Bacillota</taxon>
        <taxon>Clostridia</taxon>
        <taxon>Lachnospirales</taxon>
        <taxon>Lachnospiraceae</taxon>
        <taxon>Hungatella</taxon>
    </lineage>
</organism>
<gene>
    <name evidence="2" type="ORF">DXC39_05315</name>
    <name evidence="1" type="ORF">ERS852407_01967</name>
</gene>
<dbReference type="RefSeq" id="WP_055654608.1">
    <property type="nucleotide sequence ID" value="NZ_CABIXC010000004.1"/>
</dbReference>
<name>A0A174CR85_9FIRM</name>
<dbReference type="AlphaFoldDB" id="A0A174CR85"/>
<reference evidence="1 3" key="1">
    <citation type="submission" date="2015-09" db="EMBL/GenBank/DDBJ databases">
        <authorList>
            <consortium name="Pathogen Informatics"/>
        </authorList>
    </citation>
    <scope>NUCLEOTIDE SEQUENCE [LARGE SCALE GENOMIC DNA]</scope>
    <source>
        <strain evidence="1 3">2789STDY5608850</strain>
    </source>
</reference>
<evidence type="ECO:0000313" key="4">
    <source>
        <dbReference type="Proteomes" id="UP000261257"/>
    </source>
</evidence>
<dbReference type="Proteomes" id="UP000261257">
    <property type="component" value="Unassembled WGS sequence"/>
</dbReference>
<dbReference type="EMBL" id="CYZE01000004">
    <property type="protein sequence ID" value="CUO14318.1"/>
    <property type="molecule type" value="Genomic_DNA"/>
</dbReference>
<dbReference type="EMBL" id="QSSQ01000002">
    <property type="protein sequence ID" value="RGM07890.1"/>
    <property type="molecule type" value="Genomic_DNA"/>
</dbReference>
<dbReference type="Proteomes" id="UP000095651">
    <property type="component" value="Unassembled WGS sequence"/>
</dbReference>
<evidence type="ECO:0000313" key="3">
    <source>
        <dbReference type="Proteomes" id="UP000095651"/>
    </source>
</evidence>
<sequence length="92" mass="10475">MHQVLFPLVIVNILKQHGSKEQPLTITQIADMINRQYAPFSDREQVINRSTVARTLESLVLYTEVGDLLDFCVVEGGSANKKKYYIENHKIG</sequence>
<protein>
    <submittedName>
        <fullName evidence="1">Uncharacterized protein</fullName>
    </submittedName>
</protein>
<reference evidence="2 4" key="2">
    <citation type="submission" date="2018-08" db="EMBL/GenBank/DDBJ databases">
        <title>A genome reference for cultivated species of the human gut microbiota.</title>
        <authorList>
            <person name="Zou Y."/>
            <person name="Xue W."/>
            <person name="Luo G."/>
        </authorList>
    </citation>
    <scope>NUCLEOTIDE SEQUENCE [LARGE SCALE GENOMIC DNA]</scope>
    <source>
        <strain evidence="2 4">TF05-11AC</strain>
    </source>
</reference>
<evidence type="ECO:0000313" key="2">
    <source>
        <dbReference type="EMBL" id="RGM07890.1"/>
    </source>
</evidence>